<dbReference type="OrthoDB" id="10027854at2759"/>
<accession>A0A818Q0J9</accession>
<dbReference type="EMBL" id="CAJNON010000049">
    <property type="protein sequence ID" value="CAF0869936.1"/>
    <property type="molecule type" value="Genomic_DNA"/>
</dbReference>
<dbReference type="EMBL" id="CAJOAY010003206">
    <property type="protein sequence ID" value="CAF4009019.1"/>
    <property type="molecule type" value="Genomic_DNA"/>
</dbReference>
<evidence type="ECO:0000313" key="4">
    <source>
        <dbReference type="Proteomes" id="UP000663844"/>
    </source>
</evidence>
<reference evidence="2" key="1">
    <citation type="submission" date="2021-02" db="EMBL/GenBank/DDBJ databases">
        <authorList>
            <person name="Nowell W R."/>
        </authorList>
    </citation>
    <scope>NUCLEOTIDE SEQUENCE</scope>
</reference>
<sequence length="414" mass="49043">MNYHYLPSTFIHNLINKYLICHDQLKASVIYKELLVLNEQTFGTMLRSSSQINLTELFRSIIRNYSKYIEINECLCIENLTVSWPYILPRSFDVNTLNKVWAYYSTNLFSLYVRLFSYSPFIYRPKYTLVNIFDVPFVLQCDLLTSHELNFFHLYGKIPPTPPPIVTTFQEFYYNLTQRFSFYKIAPFIDFNLFSLLGGSVLMSILRDVPETMTSDLDFFYVGHSFNNFIQTIRTIQRNLANIYFTKNTILSRERVYQTELILCTTIRELIQESASQKKIILQFIYHPKIFSIETYLMAFDLDIAQIAYNGREVVCTWAWIRSINTGTFICYNLTNNIYTLKRAAVRIEKYSQRGFKFLYPHGFEMDNFLSLTFNEINANEANNYVSSPEQFGESNDYFQLQKKFVDTYLNQQF</sequence>
<dbReference type="Proteomes" id="UP000663881">
    <property type="component" value="Unassembled WGS sequence"/>
</dbReference>
<proteinExistence type="predicted"/>
<evidence type="ECO:0000313" key="1">
    <source>
        <dbReference type="EMBL" id="CAF0869936.1"/>
    </source>
</evidence>
<evidence type="ECO:0000313" key="2">
    <source>
        <dbReference type="EMBL" id="CAF3627319.1"/>
    </source>
</evidence>
<organism evidence="2 4">
    <name type="scientific">Adineta steineri</name>
    <dbReference type="NCBI Taxonomy" id="433720"/>
    <lineage>
        <taxon>Eukaryota</taxon>
        <taxon>Metazoa</taxon>
        <taxon>Spiralia</taxon>
        <taxon>Gnathifera</taxon>
        <taxon>Rotifera</taxon>
        <taxon>Eurotatoria</taxon>
        <taxon>Bdelloidea</taxon>
        <taxon>Adinetida</taxon>
        <taxon>Adinetidae</taxon>
        <taxon>Adineta</taxon>
    </lineage>
</organism>
<dbReference type="Proteomes" id="UP000663891">
    <property type="component" value="Unassembled WGS sequence"/>
</dbReference>
<protein>
    <submittedName>
        <fullName evidence="2">Uncharacterized protein</fullName>
    </submittedName>
</protein>
<gene>
    <name evidence="3" type="ORF">OKA104_LOCUS30251</name>
    <name evidence="2" type="ORF">OXD698_LOCUS7755</name>
    <name evidence="1" type="ORF">VCS650_LOCUS7666</name>
</gene>
<evidence type="ECO:0000313" key="3">
    <source>
        <dbReference type="EMBL" id="CAF4009019.1"/>
    </source>
</evidence>
<dbReference type="Proteomes" id="UP000663844">
    <property type="component" value="Unassembled WGS sequence"/>
</dbReference>
<comment type="caution">
    <text evidence="2">The sequence shown here is derived from an EMBL/GenBank/DDBJ whole genome shotgun (WGS) entry which is preliminary data.</text>
</comment>
<dbReference type="EMBL" id="CAJOAZ010000361">
    <property type="protein sequence ID" value="CAF3627319.1"/>
    <property type="molecule type" value="Genomic_DNA"/>
</dbReference>
<name>A0A818Q0J9_9BILA</name>
<dbReference type="AlphaFoldDB" id="A0A818Q0J9"/>